<dbReference type="Proteomes" id="UP000018208">
    <property type="component" value="Unassembled WGS sequence"/>
</dbReference>
<evidence type="ECO:0000313" key="4">
    <source>
        <dbReference type="Proteomes" id="UP000018208"/>
    </source>
</evidence>
<dbReference type="OrthoDB" id="10254299at2759"/>
<evidence type="ECO:0000256" key="1">
    <source>
        <dbReference type="SAM" id="MobiDB-lite"/>
    </source>
</evidence>
<dbReference type="EMBL" id="KI546166">
    <property type="protein sequence ID" value="EST41949.1"/>
    <property type="molecule type" value="Genomic_DNA"/>
</dbReference>
<organism evidence="2">
    <name type="scientific">Spironucleus salmonicida</name>
    <dbReference type="NCBI Taxonomy" id="348837"/>
    <lineage>
        <taxon>Eukaryota</taxon>
        <taxon>Metamonada</taxon>
        <taxon>Diplomonadida</taxon>
        <taxon>Hexamitidae</taxon>
        <taxon>Hexamitinae</taxon>
        <taxon>Spironucleus</taxon>
    </lineage>
</organism>
<reference evidence="3" key="2">
    <citation type="submission" date="2020-12" db="EMBL/GenBank/DDBJ databases">
        <title>New Spironucleus salmonicida genome in near-complete chromosomes.</title>
        <authorList>
            <person name="Xu F."/>
            <person name="Kurt Z."/>
            <person name="Jimenez-Gonzalez A."/>
            <person name="Astvaldsson A."/>
            <person name="Andersson J.O."/>
            <person name="Svard S.G."/>
        </authorList>
    </citation>
    <scope>NUCLEOTIDE SEQUENCE</scope>
    <source>
        <strain evidence="3">ATCC 50377</strain>
    </source>
</reference>
<protein>
    <submittedName>
        <fullName evidence="2">Uncharacterized protein</fullName>
    </submittedName>
</protein>
<dbReference type="EMBL" id="AUWU02000003">
    <property type="protein sequence ID" value="KAH0574943.1"/>
    <property type="molecule type" value="Genomic_DNA"/>
</dbReference>
<accession>V6LMK8</accession>
<feature type="region of interest" description="Disordered" evidence="1">
    <location>
        <begin position="2406"/>
        <end position="2432"/>
    </location>
</feature>
<feature type="compositionally biased region" description="Low complexity" evidence="1">
    <location>
        <begin position="2412"/>
        <end position="2432"/>
    </location>
</feature>
<gene>
    <name evidence="2" type="ORF">SS50377_18253</name>
    <name evidence="3" type="ORF">SS50377_22559</name>
</gene>
<keyword evidence="4" id="KW-1185">Reference proteome</keyword>
<reference evidence="2 3" key="1">
    <citation type="journal article" date="2014" name="PLoS Genet.">
        <title>The Genome of Spironucleus salmonicida Highlights a Fish Pathogen Adapted to Fluctuating Environments.</title>
        <authorList>
            <person name="Xu F."/>
            <person name="Jerlstrom-Hultqvist J."/>
            <person name="Einarsson E."/>
            <person name="Astvaldsson A."/>
            <person name="Svard S.G."/>
            <person name="Andersson J.O."/>
        </authorList>
    </citation>
    <scope>NUCLEOTIDE SEQUENCE</scope>
    <source>
        <strain evidence="3">ATCC 50377</strain>
    </source>
</reference>
<name>V6LMK8_9EUKA</name>
<sequence>MPLKQPPAILDQLKESPTQNYENIPFQLNDNSSAKYLYYYTPTFTIPVTVDYINFLKRTAKITYQTLTYKFTEFVSLQSLRTQVLPSSTLNQYLISIPDSAFRLSNIIKKYRFDQKLLTSLIAEMRRIFTEKCLALNSQNVTSEEGRNLVKLGFFIQEPHIQHQKIDILKCDFNEIFLKIKYDIYDFLDIISITDNSEVISEDLSLFLSVNGFADDFCSQDYLAFKIRKNMESLVQTYQLDFNAMLQLYRVMINITRNEFSLFFQECMISFFNSPQKFMQLKITINSLDHDIDKIYSDIVQQLIQRFQLPFYIPHVFHLLQNDIIQDKLKAGILCQNQDLMDILDKKFNNIQKILLTAEYYGIYSLIENDKINDFQDENDFLSFGITYDFQDDRFFKLKDKIDDKFNLVIGQLLVIENQIANIVKFDDFDHILILIGKVERIVACYCVEFDFGVIIEKQKADLKAKQQQLYQQNNNVIMEKMEQIYIGIQKSTQLLAQDPQTPDILVAVIAELTVVDDFIVEELIKTNQLFNLVMENTDSYIYQEEFDFAAIYQALIDLKRKKVQLQNQFSVKQRIFSKFTLNLADLVHFYISQVDLIIKDVLMLTNDVLEDRNETFFKRKYRWICTNITYDQVEDFFEQKGVDTDLFIQGVINGCGVDLFKIKDQCYIRDQPIDLDKVFQEIIWLLDLTSKISDLLERWSQVLGVECFLVLHPKKIRNEIEPIIRILLGFKVFNKDFENCLSENLSNVDTYRLLEAGEEICKSIKIIKEQEKYESWRQYSNLYEQKIINMMPKILYLDILKKQFLSQQTFNSMSQTIGFQIGADRLINCAKYISNDSNQQKYRLDYLLQLYQGDLSNYNYSLELNDISLYISQAEIVVINQNLVFLSPSISQNDKFKSIKFIMPKTIIENYCNEKLYRVQQIIGCNPNSQVTKQSRQIEHTLQQLLSLSMVLIRSHNIIMLCKSKSQSMLFQVTIKKLQDDFLDVIKIQSQFLQAKTMFSVIQQHQQLIFKLNTTLENIDEIFYPALEEIDYDSVLNGDHLEYFTPQIIDDNQCITGLQQGQEQLMLNEPVIKITDDIMSLNLISQKKRAQQLLSDGKYEEYISKIPYQTIVHTVIFLHKDQIKKLLALLPNSNRDNLTKQALTSRFNENISSHLPFEKSYGSTSKFLQKIFFEQIHWLGDAKPEETYEIPAFKLEITEKFICAMKTKTMILIQTDRIFKYDVKEFALITRCISRFLGQKFITLTFSEFDSVVFINTTLTLFLNQNYIIYIAGCEFLRKEQAVEMQFVSQLLKNGSKPFATSQGSIVIFLPTQAINVSNDLQNTDQTNKICTIFTESIKINVPQPIKDMVTQAAKTYGEAFNFIICCLTGMNCPCLQIQDISFILARIQDKNETSVAKSTICFLQMQCESDDLKASYSILVSSAFGVQIEDTQYSFKDFKEVKQHSDLSETGCFSYELLQFYTRLGSVAVISKAQQMASLFIQKLYTQNKWQPFWIFSQADIDMCYKDILSATTECVLIFVFQDIQGDMAKSLFKNLVNFHCYKQAIQLSDGRFINIEKKPKIICLINSMVNIDIQDTPLSLIQRRIIFDQNMYNVDYLLDQFIYRPLKLQSQFFKLQQYTQFNYTNSDDYIKYLAQISQVDTNEQAQEKINHQQLIDIGMNLVRKLTIYLSKIAYQNSSLNLDLRTWKVFRSLLSLFYFVVGIAQLTDFQYKEIISNIVPDKSVIEFPLSSYQIPSFTMNDDRFQFYEFNFNSDFLYSRLSLEKITNSLTLAVFAGVINAFFPVMVWANNSNYEQCKNVYDACIAGITENQAIQKELQIQPFTVEFLKSFPFPENHMSYICLVQGEQLQKKLEDKIDEQPLDDFSEQEKLSSRLSPPDSLIWTIFKFGENLLMNPFIAKLTNPDVNYELPISLSPKMSMGIPFLCAAVLAGVPFAIVGKDKSGKSSLIKAVLSLVPGFIESNYFALAAISDFSLFINTTLQRNVTRADNNIYSPLKRCQTYIITMCDTNQVMDKPLKLDQYGYFLGQKLILAHPSGYGQLKFDNLYHSKYSGKTSLPALSIIIEASNVPPSLSQSQMLCFCVEDIQEDQMITLIQVADPTLELYFIQEFIKGLCKLLPLLPCTFYEIITEMRKCAIYTTKEDTQMMTFGLSLFLNALRSLPSIQSYHLLRVMDEIKTALSIKLLDKNSFWGGLDTEYMIHLAQSEPEKFQKMRISQYTEWEIEVLETAREYADKFIQTQTEDDSEDSELEIEVQKSDTKKQEKPKLEILEAQGKFRKQMVLNSKLNAVDPAIFKLYVAMFNQFCKQMDPTLCNRMLVMHLNLQQQLERNARTLYHYFQALKSGNPDKIFALEDQFRIPSYIFYSFQMPSGYYHDQIQLLATLGNYMISNQKLFAQINSKRLEDEESLGESSTDVSSATSSNSSSISSSSSQMSSAASTLSTVDYEYQHNIHGRRHRRMLIDVMTLLQSVTKDLSEKQHQGKKKFDNQLTKSLFHCVQEKGEIKAVGYVIRAAFCQALGISPILGLIDLKQPENIKITPGLQVPSDLPSIENVIEQSIPHLDSQQNAQPSYKKTNANPQLANLLQFSLLQEPIDVLIIAPLSQLYSNADASTLVSVIQIAQNAASICDLFTAQELQIICKLAALNFGFQGTFSVRQVLCIASRSFGISLVSDLQIVANLRIPINPVGRHAVVEQRLNAFLAGENDRLQLYSLFKMTKVPVVNIKKLKVPGVVISGESQIKSYTEIYCKGLLAVFQFCNDHCGSNFMAISLNRFGKIAVKIVNKRIRHAVRFLDSVTIVVDTIQQIEQNKRYSPSEQGVALQFLQKLKDVNTKLQADVQRSVTFIKNAAIDGVMIAARLIYFPFVRSDLKNETLFEIALQETLKMEKITCCSLPENSVSVMNNLMRGLEITEIESKFEFISDVNNNISGLNSRLLGLLAEDLAPNFEFSDFVESGLLQENFLNEIIGLIASQALKIQFSFIHFDIVRQCVEMSEKYWKRDGNISVVNCLFGVEKFSLALRSSLEAQLPVLFINFSAREAPAENNVLLKKISLLMQSRITKRGQNLNLGTLKMVIPRALHRYCFYYSLDSQIDFEHLVSSGLANQQLNDASIVVRPQFNVFHTFQNILKTFNKPGRRIAHREIVNKLSKDLQGFSLQPQERESCLFSQLRMIFLEYKQDMVDLSKILVETDLLAKFSLNQQQQINLIITRIENNMESRIQVFKQSEINKQTTKFTNYIAQGLTAVLIFTAQLQKVHPPLSVVFQDNFTTDFKHFIDKKMQISHTKNMKLELILNSLSFYLEKIVVMLPEKYQLPYTLICYLYYSIPFGFANIHDEFILKHVFHTTKLVQQETDTDALSKLNLHENQIKPPVFEAVSSLNQSWKDFCCSLEFQRFQEWFQFFDENHSIFAKLMLSKSSFDTILGCYIYKMHNRAVELFPIDLINSLQKLPISLPYNLQQPSNEAIFSAMLLSITCQKQSIQHTFQRYHEIIPISPFKALQHSQQQRYIKYEEFLNKFQIPPTFLSDLPSVLSQTARNSLKTSKTVLIFFDEGLAISTVINLIHKLEITEFAPVVKTIAPSAIQLSISSILVDATADVKTALDYLIQIKQQSVEISHLLWVLIPIQYQKNTGNSTLSGLQISQFTAIYNPEIVYVERPKDIVACFAHAMMVSSGLLLTQQLALTALTSDVLRILTFICVDFSIKMSRGLEEVQDQELCFQVETLMLMIKFKKNEFLSCQQELVRSMSNFVEGVEIKNNKEIETLMDMPDKLTLHDIIAKFQQFSKLQNERPESLQNQPFNVFSPNNFIQIFRDFTTYLMPEDARFIFSESLQQASNVVTNYLKFYDLVPLPLQKFIENSLQKIDFNAHQFTKINEQIVFMHNEAIGMRGICFYNVIGDMLFFLQIFNAQMIFKCSALNLKVCGTVIKPTKSPVYCDGKLGFVDGPPPFLIGYFDYRLRGAKINDKLILEDYNSDDFCQEHFIYFFVAQIQQTEIQSDLIGIDFCCKGALNDVKVYVHGGGADADFWSRKGAKWDVGYW</sequence>
<evidence type="ECO:0000313" key="2">
    <source>
        <dbReference type="EMBL" id="EST41949.1"/>
    </source>
</evidence>
<evidence type="ECO:0000313" key="3">
    <source>
        <dbReference type="EMBL" id="KAH0574943.1"/>
    </source>
</evidence>
<dbReference type="VEuPathDB" id="GiardiaDB:SS50377_22559"/>
<proteinExistence type="predicted"/>